<name>A0AAE1BJ11_PETCI</name>
<organism evidence="2 3">
    <name type="scientific">Petrolisthes cinctipes</name>
    <name type="common">Flat porcelain crab</name>
    <dbReference type="NCBI Taxonomy" id="88211"/>
    <lineage>
        <taxon>Eukaryota</taxon>
        <taxon>Metazoa</taxon>
        <taxon>Ecdysozoa</taxon>
        <taxon>Arthropoda</taxon>
        <taxon>Crustacea</taxon>
        <taxon>Multicrustacea</taxon>
        <taxon>Malacostraca</taxon>
        <taxon>Eumalacostraca</taxon>
        <taxon>Eucarida</taxon>
        <taxon>Decapoda</taxon>
        <taxon>Pleocyemata</taxon>
        <taxon>Anomura</taxon>
        <taxon>Galatheoidea</taxon>
        <taxon>Porcellanidae</taxon>
        <taxon>Petrolisthes</taxon>
    </lineage>
</organism>
<sequence>MTFLCPQSEHDWPVSESGWSGLASGSLDTPPLATPSPSSSYGVVDPRRHSAYLRPFDQIPPHLPPSQLPPSSQHLIQTLPSQGPPSLSSRGALQYPIPTTSSASTTSTLPKMSHHHSHLPPSNTTVSRFQPEHESSV</sequence>
<dbReference type="AlphaFoldDB" id="A0AAE1BJ11"/>
<protein>
    <submittedName>
        <fullName evidence="2">Uncharacterized protein</fullName>
    </submittedName>
</protein>
<dbReference type="Proteomes" id="UP001286313">
    <property type="component" value="Unassembled WGS sequence"/>
</dbReference>
<evidence type="ECO:0000313" key="2">
    <source>
        <dbReference type="EMBL" id="KAK3851012.1"/>
    </source>
</evidence>
<comment type="caution">
    <text evidence="2">The sequence shown here is derived from an EMBL/GenBank/DDBJ whole genome shotgun (WGS) entry which is preliminary data.</text>
</comment>
<gene>
    <name evidence="2" type="ORF">Pcinc_042308</name>
</gene>
<keyword evidence="3" id="KW-1185">Reference proteome</keyword>
<evidence type="ECO:0000313" key="3">
    <source>
        <dbReference type="Proteomes" id="UP001286313"/>
    </source>
</evidence>
<evidence type="ECO:0000256" key="1">
    <source>
        <dbReference type="SAM" id="MobiDB-lite"/>
    </source>
</evidence>
<accession>A0AAE1BJ11</accession>
<feature type="region of interest" description="Disordered" evidence="1">
    <location>
        <begin position="1"/>
        <end position="137"/>
    </location>
</feature>
<reference evidence="2" key="1">
    <citation type="submission" date="2023-10" db="EMBL/GenBank/DDBJ databases">
        <title>Genome assemblies of two species of porcelain crab, Petrolisthes cinctipes and Petrolisthes manimaculis (Anomura: Porcellanidae).</title>
        <authorList>
            <person name="Angst P."/>
        </authorList>
    </citation>
    <scope>NUCLEOTIDE SEQUENCE</scope>
    <source>
        <strain evidence="2">PB745_01</strain>
        <tissue evidence="2">Gill</tissue>
    </source>
</reference>
<dbReference type="EMBL" id="JAWQEG010008084">
    <property type="protein sequence ID" value="KAK3851012.1"/>
    <property type="molecule type" value="Genomic_DNA"/>
</dbReference>
<proteinExistence type="predicted"/>
<feature type="compositionally biased region" description="Low complexity" evidence="1">
    <location>
        <begin position="26"/>
        <end position="40"/>
    </location>
</feature>
<feature type="compositionally biased region" description="Low complexity" evidence="1">
    <location>
        <begin position="99"/>
        <end position="108"/>
    </location>
</feature>
<feature type="compositionally biased region" description="Polar residues" evidence="1">
    <location>
        <begin position="78"/>
        <end position="91"/>
    </location>
</feature>